<accession>A0A915KNF0</accession>
<name>A0A915KNF0_ROMCU</name>
<reference evidence="2" key="1">
    <citation type="submission" date="2022-11" db="UniProtKB">
        <authorList>
            <consortium name="WormBaseParasite"/>
        </authorList>
    </citation>
    <scope>IDENTIFICATION</scope>
</reference>
<dbReference type="AlphaFoldDB" id="A0A915KNF0"/>
<dbReference type="Proteomes" id="UP000887565">
    <property type="component" value="Unplaced"/>
</dbReference>
<organism evidence="1 2">
    <name type="scientific">Romanomermis culicivorax</name>
    <name type="common">Nematode worm</name>
    <dbReference type="NCBI Taxonomy" id="13658"/>
    <lineage>
        <taxon>Eukaryota</taxon>
        <taxon>Metazoa</taxon>
        <taxon>Ecdysozoa</taxon>
        <taxon>Nematoda</taxon>
        <taxon>Enoplea</taxon>
        <taxon>Dorylaimia</taxon>
        <taxon>Mermithida</taxon>
        <taxon>Mermithoidea</taxon>
        <taxon>Mermithidae</taxon>
        <taxon>Romanomermis</taxon>
    </lineage>
</organism>
<evidence type="ECO:0000313" key="2">
    <source>
        <dbReference type="WBParaSite" id="nRc.2.0.1.t39287-RA"/>
    </source>
</evidence>
<evidence type="ECO:0000313" key="1">
    <source>
        <dbReference type="Proteomes" id="UP000887565"/>
    </source>
</evidence>
<protein>
    <submittedName>
        <fullName evidence="2">Uncharacterized protein</fullName>
    </submittedName>
</protein>
<keyword evidence="1" id="KW-1185">Reference proteome</keyword>
<proteinExistence type="predicted"/>
<dbReference type="WBParaSite" id="nRc.2.0.1.t39287-RA">
    <property type="protein sequence ID" value="nRc.2.0.1.t39287-RA"/>
    <property type="gene ID" value="nRc.2.0.1.g39287"/>
</dbReference>
<sequence length="98" mass="11133">MEEPSQEMTMDVVRPTVDPSVNLIMPLAYAAQPLIGTVAAEQTITPIHRFQHFTSNQHKEMGKILRALKDSEALGIDINRSAMHYKLLRQIGFYEITH</sequence>